<dbReference type="KEGG" id="ppsr:I6J18_22215"/>
<sequence>MLFKSLEFRNYLGHKVTITEIPVLVSENCACFMVNARLEMFVNEIYRKKEYKASYSFKEYLLSVLRWPEYKELFADELQHNA</sequence>
<protein>
    <submittedName>
        <fullName evidence="1">DUF2535 family protein</fullName>
    </submittedName>
</protein>
<dbReference type="AlphaFoldDB" id="A0A974NRM5"/>
<evidence type="ECO:0000313" key="1">
    <source>
        <dbReference type="EMBL" id="QQT02795.1"/>
    </source>
</evidence>
<dbReference type="EMBL" id="CP068053">
    <property type="protein sequence ID" value="QQT02795.1"/>
    <property type="molecule type" value="Genomic_DNA"/>
</dbReference>
<proteinExistence type="predicted"/>
<gene>
    <name evidence="1" type="ORF">I6J18_22215</name>
</gene>
<evidence type="ECO:0000313" key="2">
    <source>
        <dbReference type="Proteomes" id="UP000595254"/>
    </source>
</evidence>
<organism evidence="1 2">
    <name type="scientific">Peribacillus psychrosaccharolyticus</name>
    <name type="common">Bacillus psychrosaccharolyticus</name>
    <dbReference type="NCBI Taxonomy" id="1407"/>
    <lineage>
        <taxon>Bacteria</taxon>
        <taxon>Bacillati</taxon>
        <taxon>Bacillota</taxon>
        <taxon>Bacilli</taxon>
        <taxon>Bacillales</taxon>
        <taxon>Bacillaceae</taxon>
        <taxon>Peribacillus</taxon>
    </lineage>
</organism>
<dbReference type="InterPro" id="IPR019687">
    <property type="entry name" value="DUF2535"/>
</dbReference>
<reference evidence="1 2" key="1">
    <citation type="submission" date="2021-01" db="EMBL/GenBank/DDBJ databases">
        <title>FDA dAtabase for Regulatory Grade micrObial Sequences (FDA-ARGOS): Supporting development and validation of Infectious Disease Dx tests.</title>
        <authorList>
            <person name="Nelson B."/>
            <person name="Plummer A."/>
            <person name="Tallon L."/>
            <person name="Sadzewicz L."/>
            <person name="Zhao X."/>
            <person name="Boylan J."/>
            <person name="Ott S."/>
            <person name="Bowen H."/>
            <person name="Vavikolanu K."/>
            <person name="Mehta A."/>
            <person name="Aluvathingal J."/>
            <person name="Nadendla S."/>
            <person name="Myers T."/>
            <person name="Yan Y."/>
            <person name="Sichtig H."/>
        </authorList>
    </citation>
    <scope>NUCLEOTIDE SEQUENCE [LARGE SCALE GENOMIC DNA]</scope>
    <source>
        <strain evidence="1 2">FDAARGOS_1161</strain>
    </source>
</reference>
<name>A0A974NRM5_PERPY</name>
<dbReference type="Pfam" id="PF10751">
    <property type="entry name" value="DUF2535"/>
    <property type="match status" value="1"/>
</dbReference>
<accession>A0A974NRM5</accession>
<keyword evidence="2" id="KW-1185">Reference proteome</keyword>
<dbReference type="Proteomes" id="UP000595254">
    <property type="component" value="Chromosome"/>
</dbReference>